<dbReference type="OrthoDB" id="1665528at2"/>
<proteinExistence type="predicted"/>
<evidence type="ECO:0008006" key="3">
    <source>
        <dbReference type="Google" id="ProtNLM"/>
    </source>
</evidence>
<comment type="caution">
    <text evidence="1">The sequence shown here is derived from an EMBL/GenBank/DDBJ whole genome shotgun (WGS) entry which is preliminary data.</text>
</comment>
<reference evidence="1 2" key="1">
    <citation type="submission" date="2018-08" db="EMBL/GenBank/DDBJ databases">
        <title>A genome reference for cultivated species of the human gut microbiota.</title>
        <authorList>
            <person name="Zou Y."/>
            <person name="Xue W."/>
            <person name="Luo G."/>
        </authorList>
    </citation>
    <scope>NUCLEOTIDE SEQUENCE [LARGE SCALE GENOMIC DNA]</scope>
    <source>
        <strain evidence="1 2">AM25-21AC</strain>
    </source>
</reference>
<dbReference type="InterPro" id="IPR045584">
    <property type="entry name" value="Pilin-like"/>
</dbReference>
<dbReference type="Proteomes" id="UP000283442">
    <property type="component" value="Unassembled WGS sequence"/>
</dbReference>
<accession>A0A356UK43</accession>
<dbReference type="EMBL" id="QRHE01000002">
    <property type="protein sequence ID" value="RHF52809.1"/>
    <property type="molecule type" value="Genomic_DNA"/>
</dbReference>
<dbReference type="RefSeq" id="WP_147369814.1">
    <property type="nucleotide sequence ID" value="NZ_CAJJOD010000004.1"/>
</dbReference>
<evidence type="ECO:0000313" key="2">
    <source>
        <dbReference type="Proteomes" id="UP000283442"/>
    </source>
</evidence>
<evidence type="ECO:0000313" key="1">
    <source>
        <dbReference type="EMBL" id="RHF52809.1"/>
    </source>
</evidence>
<name>A0A356UK43_9FIRM</name>
<dbReference type="SUPFAM" id="SSF54523">
    <property type="entry name" value="Pili subunits"/>
    <property type="match status" value="1"/>
</dbReference>
<sequence length="164" mass="18366">MKEQGSLLLEVIVACAVLAVLSMAALPRALAIYREAALEYEMQCLLSDIRYVREISRTTQVWPKSMKGKAEQQLPSWRQAQMRFRRTGYTMLAGSARQGSHDFLPGIELKGRFVTGDMDGPALAFGDEGILMTPCTMVLFWTEAPQSLRRIILSAGGRARVERR</sequence>
<protein>
    <recommendedName>
        <fullName evidence="3">Prepilin-type cleavage/methylation domain-containing protein</fullName>
    </recommendedName>
</protein>
<organism evidence="1 2">
    <name type="scientific">Mitsuokella multacida</name>
    <dbReference type="NCBI Taxonomy" id="52226"/>
    <lineage>
        <taxon>Bacteria</taxon>
        <taxon>Bacillati</taxon>
        <taxon>Bacillota</taxon>
        <taxon>Negativicutes</taxon>
        <taxon>Selenomonadales</taxon>
        <taxon>Selenomonadaceae</taxon>
        <taxon>Mitsuokella</taxon>
    </lineage>
</organism>
<gene>
    <name evidence="1" type="ORF">DW674_02540</name>
</gene>
<dbReference type="AlphaFoldDB" id="A0A356UK43"/>